<dbReference type="Proteomes" id="UP000799771">
    <property type="component" value="Unassembled WGS sequence"/>
</dbReference>
<dbReference type="SUPFAM" id="SSF55486">
    <property type="entry name" value="Metalloproteases ('zincins'), catalytic domain"/>
    <property type="match status" value="1"/>
</dbReference>
<dbReference type="PANTHER" id="PTHR35606">
    <property type="entry name" value="CELLULOSE-BINDING FAMILY II PROTEIN"/>
    <property type="match status" value="1"/>
</dbReference>
<dbReference type="AlphaFoldDB" id="A0A6A6A3Y1"/>
<feature type="chain" id="PRO_5025465283" description="Cellulose-binding family II protein" evidence="1">
    <location>
        <begin position="17"/>
        <end position="308"/>
    </location>
</feature>
<organism evidence="2 3">
    <name type="scientific">Dothidotthia symphoricarpi CBS 119687</name>
    <dbReference type="NCBI Taxonomy" id="1392245"/>
    <lineage>
        <taxon>Eukaryota</taxon>
        <taxon>Fungi</taxon>
        <taxon>Dikarya</taxon>
        <taxon>Ascomycota</taxon>
        <taxon>Pezizomycotina</taxon>
        <taxon>Dothideomycetes</taxon>
        <taxon>Pleosporomycetidae</taxon>
        <taxon>Pleosporales</taxon>
        <taxon>Dothidotthiaceae</taxon>
        <taxon>Dothidotthia</taxon>
    </lineage>
</organism>
<dbReference type="OrthoDB" id="94998at2759"/>
<evidence type="ECO:0008006" key="4">
    <source>
        <dbReference type="Google" id="ProtNLM"/>
    </source>
</evidence>
<dbReference type="EMBL" id="ML977514">
    <property type="protein sequence ID" value="KAF2126256.1"/>
    <property type="molecule type" value="Genomic_DNA"/>
</dbReference>
<evidence type="ECO:0000256" key="1">
    <source>
        <dbReference type="SAM" id="SignalP"/>
    </source>
</evidence>
<protein>
    <recommendedName>
        <fullName evidence="4">Cellulose-binding family II protein</fullName>
    </recommendedName>
</protein>
<evidence type="ECO:0000313" key="2">
    <source>
        <dbReference type="EMBL" id="KAF2126256.1"/>
    </source>
</evidence>
<evidence type="ECO:0000313" key="3">
    <source>
        <dbReference type="Proteomes" id="UP000799771"/>
    </source>
</evidence>
<dbReference type="GeneID" id="54412186"/>
<proteinExistence type="predicted"/>
<sequence>MKTTLVLSSLLASAFAATIPADAHQQMQRRVADPQPVCDFDSKLSFNDANDNVSPAFKRDLSMTTWSPPSNMVKPLKEVWDHEVATYSDMKFANFGYDQIMATKGKMNYCVRWEGTTKVTAAQRTQVEAAVRKQFNKWIAVLAGFDKFPYKTVDVNVVGWAVKDKSILQGDVSKIDVYTDVDEGGIPQCAEACGRFFKQNNDYSGCKAGAARHYDESLWLTPGFEGGAGGDWGQRIGQEYFMSNLNTEDIHILLHEMGHTFALDDFYDWTPTGMTNFIMLAGSALKITEFDAWMARDWWRNIKSRYGL</sequence>
<name>A0A6A6A3Y1_9PLEO</name>
<keyword evidence="1" id="KW-0732">Signal</keyword>
<feature type="signal peptide" evidence="1">
    <location>
        <begin position="1"/>
        <end position="16"/>
    </location>
</feature>
<dbReference type="RefSeq" id="XP_033520648.1">
    <property type="nucleotide sequence ID" value="XM_033671754.1"/>
</dbReference>
<gene>
    <name evidence="2" type="ORF">P153DRAFT_399710</name>
</gene>
<keyword evidence="3" id="KW-1185">Reference proteome</keyword>
<dbReference type="PANTHER" id="PTHR35606:SF4">
    <property type="entry name" value="CELLULOSE-BINDING FAMILY II PROTEIN"/>
    <property type="match status" value="1"/>
</dbReference>
<accession>A0A6A6A3Y1</accession>
<reference evidence="2" key="1">
    <citation type="journal article" date="2020" name="Stud. Mycol.">
        <title>101 Dothideomycetes genomes: a test case for predicting lifestyles and emergence of pathogens.</title>
        <authorList>
            <person name="Haridas S."/>
            <person name="Albert R."/>
            <person name="Binder M."/>
            <person name="Bloem J."/>
            <person name="Labutti K."/>
            <person name="Salamov A."/>
            <person name="Andreopoulos B."/>
            <person name="Baker S."/>
            <person name="Barry K."/>
            <person name="Bills G."/>
            <person name="Bluhm B."/>
            <person name="Cannon C."/>
            <person name="Castanera R."/>
            <person name="Culley D."/>
            <person name="Daum C."/>
            <person name="Ezra D."/>
            <person name="Gonzalez J."/>
            <person name="Henrissat B."/>
            <person name="Kuo A."/>
            <person name="Liang C."/>
            <person name="Lipzen A."/>
            <person name="Lutzoni F."/>
            <person name="Magnuson J."/>
            <person name="Mondo S."/>
            <person name="Nolan M."/>
            <person name="Ohm R."/>
            <person name="Pangilinan J."/>
            <person name="Park H.-J."/>
            <person name="Ramirez L."/>
            <person name="Alfaro M."/>
            <person name="Sun H."/>
            <person name="Tritt A."/>
            <person name="Yoshinaga Y."/>
            <person name="Zwiers L.-H."/>
            <person name="Turgeon B."/>
            <person name="Goodwin S."/>
            <person name="Spatafora J."/>
            <person name="Crous P."/>
            <person name="Grigoriev I."/>
        </authorList>
    </citation>
    <scope>NUCLEOTIDE SEQUENCE</scope>
    <source>
        <strain evidence="2">CBS 119687</strain>
    </source>
</reference>